<dbReference type="NCBIfam" id="NF006100">
    <property type="entry name" value="PRK08252.1"/>
    <property type="match status" value="1"/>
</dbReference>
<dbReference type="AlphaFoldDB" id="A0A2U1FIJ6"/>
<comment type="similarity">
    <text evidence="1 4">Belongs to the enoyl-CoA hydratase/isomerase family.</text>
</comment>
<keyword evidence="2" id="KW-0443">Lipid metabolism</keyword>
<dbReference type="GO" id="GO:0006635">
    <property type="term" value="P:fatty acid beta-oxidation"/>
    <property type="evidence" value="ECO:0007669"/>
    <property type="project" value="TreeGrafter"/>
</dbReference>
<dbReference type="PANTHER" id="PTHR11941:SF169">
    <property type="entry name" value="(7AS)-7A-METHYL-1,5-DIOXO-2,3,5,6,7,7A-HEXAHYDRO-1H-INDENE-CARBOXYL-COA HYDROLASE"/>
    <property type="match status" value="1"/>
</dbReference>
<dbReference type="SUPFAM" id="SSF52096">
    <property type="entry name" value="ClpP/crotonase"/>
    <property type="match status" value="1"/>
</dbReference>
<name>A0A2U1FIJ6_9PSEU</name>
<gene>
    <name evidence="5" type="ORF">C8D89_103318</name>
</gene>
<dbReference type="PROSITE" id="PS00166">
    <property type="entry name" value="ENOYL_COA_HYDRATASE"/>
    <property type="match status" value="1"/>
</dbReference>
<reference evidence="5 6" key="1">
    <citation type="submission" date="2018-04" db="EMBL/GenBank/DDBJ databases">
        <title>Genomic Encyclopedia of Type Strains, Phase IV (KMG-IV): sequencing the most valuable type-strain genomes for metagenomic binning, comparative biology and taxonomic classification.</title>
        <authorList>
            <person name="Goeker M."/>
        </authorList>
    </citation>
    <scope>NUCLEOTIDE SEQUENCE [LARGE SCALE GENOMIC DNA]</scope>
    <source>
        <strain evidence="5 6">DSM 45771</strain>
    </source>
</reference>
<proteinExistence type="inferred from homology"/>
<dbReference type="GO" id="GO:0016829">
    <property type="term" value="F:lyase activity"/>
    <property type="evidence" value="ECO:0007669"/>
    <property type="project" value="UniProtKB-KW"/>
</dbReference>
<dbReference type="PANTHER" id="PTHR11941">
    <property type="entry name" value="ENOYL-COA HYDRATASE-RELATED"/>
    <property type="match status" value="1"/>
</dbReference>
<evidence type="ECO:0000256" key="2">
    <source>
        <dbReference type="ARBA" id="ARBA00023098"/>
    </source>
</evidence>
<dbReference type="Proteomes" id="UP000245639">
    <property type="component" value="Unassembled WGS sequence"/>
</dbReference>
<dbReference type="CDD" id="cd06558">
    <property type="entry name" value="crotonase-like"/>
    <property type="match status" value="1"/>
</dbReference>
<organism evidence="5 6">
    <name type="scientific">Actinomycetospora cinnamomea</name>
    <dbReference type="NCBI Taxonomy" id="663609"/>
    <lineage>
        <taxon>Bacteria</taxon>
        <taxon>Bacillati</taxon>
        <taxon>Actinomycetota</taxon>
        <taxon>Actinomycetes</taxon>
        <taxon>Pseudonocardiales</taxon>
        <taxon>Pseudonocardiaceae</taxon>
        <taxon>Actinomycetospora</taxon>
    </lineage>
</organism>
<accession>A0A2U1FIJ6</accession>
<dbReference type="InterPro" id="IPR001753">
    <property type="entry name" value="Enoyl-CoA_hydra/iso"/>
</dbReference>
<sequence length="262" mass="27364">MNSATTSDEETVLRTEREGTTLVITIDRPKARNAVNLAVAQGIAAALDELDGDDGLVTGILTGAGGFFSAGMDLKAFLRGERPHVEGRGFAGITQGPPEKPLIAAVEGPALAGGCELALSCDLVVASEEASFGIPEVKRGLAAAAGGLMRLPTRIPRTVAMELALTGDPLSAADAHRWGLVNRLTAPGGALDGARELAARIGENGPLAVRASKQVIVRSPDWSSAEMWERQGEILKPVLSSEDAREGAAAFAEKRRPVWRGR</sequence>
<evidence type="ECO:0000256" key="4">
    <source>
        <dbReference type="RuleBase" id="RU003707"/>
    </source>
</evidence>
<dbReference type="EMBL" id="QEKW01000003">
    <property type="protein sequence ID" value="PVZ11987.1"/>
    <property type="molecule type" value="Genomic_DNA"/>
</dbReference>
<dbReference type="RefSeq" id="WP_116707659.1">
    <property type="nucleotide sequence ID" value="NZ_QEKW01000003.1"/>
</dbReference>
<comment type="caution">
    <text evidence="5">The sequence shown here is derived from an EMBL/GenBank/DDBJ whole genome shotgun (WGS) entry which is preliminary data.</text>
</comment>
<evidence type="ECO:0000313" key="6">
    <source>
        <dbReference type="Proteomes" id="UP000245639"/>
    </source>
</evidence>
<protein>
    <submittedName>
        <fullName evidence="5">Short chain enoyl-CoA hydratase</fullName>
    </submittedName>
</protein>
<dbReference type="Gene3D" id="3.90.226.10">
    <property type="entry name" value="2-enoyl-CoA Hydratase, Chain A, domain 1"/>
    <property type="match status" value="1"/>
</dbReference>
<dbReference type="Gene3D" id="1.10.12.10">
    <property type="entry name" value="Lyase 2-enoyl-coa Hydratase, Chain A, domain 2"/>
    <property type="match status" value="1"/>
</dbReference>
<evidence type="ECO:0000256" key="1">
    <source>
        <dbReference type="ARBA" id="ARBA00005254"/>
    </source>
</evidence>
<keyword evidence="6" id="KW-1185">Reference proteome</keyword>
<dbReference type="InterPro" id="IPR014748">
    <property type="entry name" value="Enoyl-CoA_hydra_C"/>
</dbReference>
<evidence type="ECO:0000313" key="5">
    <source>
        <dbReference type="EMBL" id="PVZ11987.1"/>
    </source>
</evidence>
<dbReference type="InterPro" id="IPR018376">
    <property type="entry name" value="Enoyl-CoA_hyd/isom_CS"/>
</dbReference>
<dbReference type="OrthoDB" id="4284283at2"/>
<dbReference type="Pfam" id="PF00378">
    <property type="entry name" value="ECH_1"/>
    <property type="match status" value="1"/>
</dbReference>
<evidence type="ECO:0000256" key="3">
    <source>
        <dbReference type="ARBA" id="ARBA00023239"/>
    </source>
</evidence>
<dbReference type="InterPro" id="IPR029045">
    <property type="entry name" value="ClpP/crotonase-like_dom_sf"/>
</dbReference>
<keyword evidence="3" id="KW-0456">Lyase</keyword>